<dbReference type="SUPFAM" id="SSF48452">
    <property type="entry name" value="TPR-like"/>
    <property type="match status" value="1"/>
</dbReference>
<evidence type="ECO:0000313" key="3">
    <source>
        <dbReference type="Proteomes" id="UP000541535"/>
    </source>
</evidence>
<keyword evidence="1" id="KW-0472">Membrane</keyword>
<dbReference type="PIRSF" id="PIRSF030959">
    <property type="entry name" value="UCP030959"/>
    <property type="match status" value="1"/>
</dbReference>
<evidence type="ECO:0008006" key="4">
    <source>
        <dbReference type="Google" id="ProtNLM"/>
    </source>
</evidence>
<gene>
    <name evidence="2" type="ORF">FHS03_001317</name>
</gene>
<keyword evidence="3" id="KW-1185">Reference proteome</keyword>
<feature type="transmembrane region" description="Helical" evidence="1">
    <location>
        <begin position="30"/>
        <end position="50"/>
    </location>
</feature>
<dbReference type="EMBL" id="JACHXD010000003">
    <property type="protein sequence ID" value="MBB3118286.1"/>
    <property type="molecule type" value="Genomic_DNA"/>
</dbReference>
<comment type="caution">
    <text evidence="2">The sequence shown here is derived from an EMBL/GenBank/DDBJ whole genome shotgun (WGS) entry which is preliminary data.</text>
</comment>
<protein>
    <recommendedName>
        <fullName evidence="4">Tetratricopeptide repeat protein</fullName>
    </recommendedName>
</protein>
<keyword evidence="1" id="KW-0812">Transmembrane</keyword>
<dbReference type="Gene3D" id="1.25.40.10">
    <property type="entry name" value="Tetratricopeptide repeat domain"/>
    <property type="match status" value="1"/>
</dbReference>
<sequence length="250" mass="28018">MPILGLGLHVLVALFFAVHAIRTRQQMYWLLILFSFPLLGSIVYFFGIYMPNSRLEHGARKMVTAAARSLDPTRELREARAAFDFTPTAQNQMRLASALLEAGQAQEAASVYETCLQGAFSSDLDIRLGAARANLASGHAAQAISHLEQIRRSDVHFRAEQVSLTLAQALSESGRKDEARAEFDAAVTRFGSFDARAEYAIWAANEGETALANRLQAELQHIMDHWNRHTRDMNMPLIRRMNAAYDKLKR</sequence>
<dbReference type="AlphaFoldDB" id="A0A7W5B8C8"/>
<name>A0A7W5B8C8_9BURK</name>
<evidence type="ECO:0000256" key="1">
    <source>
        <dbReference type="SAM" id="Phobius"/>
    </source>
</evidence>
<dbReference type="RefSeq" id="WP_183440224.1">
    <property type="nucleotide sequence ID" value="NZ_JACHXD010000003.1"/>
</dbReference>
<organism evidence="2 3">
    <name type="scientific">Pseudoduganella violacea</name>
    <dbReference type="NCBI Taxonomy" id="1715466"/>
    <lineage>
        <taxon>Bacteria</taxon>
        <taxon>Pseudomonadati</taxon>
        <taxon>Pseudomonadota</taxon>
        <taxon>Betaproteobacteria</taxon>
        <taxon>Burkholderiales</taxon>
        <taxon>Oxalobacteraceae</taxon>
        <taxon>Telluria group</taxon>
        <taxon>Pseudoduganella</taxon>
    </lineage>
</organism>
<dbReference type="Pfam" id="PF14559">
    <property type="entry name" value="TPR_19"/>
    <property type="match status" value="1"/>
</dbReference>
<accession>A0A7W5B8C8</accession>
<reference evidence="2 3" key="1">
    <citation type="submission" date="2020-08" db="EMBL/GenBank/DDBJ databases">
        <title>Genomic Encyclopedia of Type Strains, Phase III (KMG-III): the genomes of soil and plant-associated and newly described type strains.</title>
        <authorList>
            <person name="Whitman W."/>
        </authorList>
    </citation>
    <scope>NUCLEOTIDE SEQUENCE [LARGE SCALE GENOMIC DNA]</scope>
    <source>
        <strain evidence="2 3">CECT 8897</strain>
    </source>
</reference>
<keyword evidence="1" id="KW-1133">Transmembrane helix</keyword>
<dbReference type="Proteomes" id="UP000541535">
    <property type="component" value="Unassembled WGS sequence"/>
</dbReference>
<evidence type="ECO:0000313" key="2">
    <source>
        <dbReference type="EMBL" id="MBB3118286.1"/>
    </source>
</evidence>
<dbReference type="InterPro" id="IPR014562">
    <property type="entry name" value="UCP030959_TPR_rpt-cont"/>
</dbReference>
<dbReference type="InterPro" id="IPR011990">
    <property type="entry name" value="TPR-like_helical_dom_sf"/>
</dbReference>
<proteinExistence type="predicted"/>